<keyword evidence="5" id="KW-1133">Transmembrane helix</keyword>
<dbReference type="SUPFAM" id="SSF52540">
    <property type="entry name" value="P-loop containing nucleoside triphosphate hydrolases"/>
    <property type="match status" value="3"/>
</dbReference>
<keyword evidence="1 3" id="KW-0547">Nucleotide-binding</keyword>
<comment type="caution">
    <text evidence="7">The sequence shown here is derived from an EMBL/GenBank/DDBJ whole genome shotgun (WGS) entry which is preliminary data.</text>
</comment>
<accession>A0ABV5XS88</accession>
<dbReference type="CDD" id="cd01127">
    <property type="entry name" value="TrwB_TraG_TraD_VirD4"/>
    <property type="match status" value="1"/>
</dbReference>
<protein>
    <submittedName>
        <fullName evidence="7">FtsK/SpoIIIE domain-containing protein</fullName>
    </submittedName>
</protein>
<evidence type="ECO:0000259" key="6">
    <source>
        <dbReference type="PROSITE" id="PS50901"/>
    </source>
</evidence>
<dbReference type="PANTHER" id="PTHR22683">
    <property type="entry name" value="SPORULATION PROTEIN RELATED"/>
    <property type="match status" value="1"/>
</dbReference>
<reference evidence="7 8" key="1">
    <citation type="submission" date="2024-09" db="EMBL/GenBank/DDBJ databases">
        <authorList>
            <person name="Sun Q."/>
            <person name="Mori K."/>
        </authorList>
    </citation>
    <scope>NUCLEOTIDE SEQUENCE [LARGE SCALE GENOMIC DNA]</scope>
    <source>
        <strain evidence="7 8">JCM 11411</strain>
    </source>
</reference>
<keyword evidence="2 3" id="KW-0067">ATP-binding</keyword>
<dbReference type="PANTHER" id="PTHR22683:SF1">
    <property type="entry name" value="TYPE VII SECRETION SYSTEM PROTEIN ESSC"/>
    <property type="match status" value="1"/>
</dbReference>
<feature type="binding site" evidence="3">
    <location>
        <begin position="511"/>
        <end position="518"/>
    </location>
    <ligand>
        <name>ATP</name>
        <dbReference type="ChEBI" id="CHEBI:30616"/>
    </ligand>
</feature>
<sequence length="1424" mass="155247">MAQREFRSRPPIAPKLGNHTVELPDPLPQPEGTKGPILQRILPFLMIAMMLGFVGLMVTQSGSFSIYMLMMPMMMLMGLVSMLGGGGGGGTSELNADRRNYFLDIRERRTLAHRNGEAMFTAQEMSFPQPARLTQLIGSDDRNFQSMWAVWAKNPGGFVTKEGTEDEKAYRPYLAARIGRGTVELEPLIMTKELAVAEQIEPVTLGAYRGFHRTQRFVPGFPIAYHLGRSPFHSFEGADGRVLPLVRAMIASLAFNHSPDRLELVLITDDPDGADWSAFKWLPHANDPTRMTPDGSARRIYRSLAEFVNDLPESVTERPAFRDNASSTTNEELPYAHMIVLIDLPNAEVRLPELFGVSGIDGITLFVVRAGVNEIPFAEDSALTLDADGKLSTPLEPALITADEMSTAEFDAFARKMSGYRTGRAVVLPGVVDTAPVSTGRTPYLKALGINDLESFDAYEFWKRTATDRERTIPIGDILDETSLLPTGLLADLNLSESSVGGSGPHGSMQGATGTGKSFLLQPMVLSLAAKYSPDQVTFILMDFKGGATFMGFEKLPHVLANITNLERDLDVLLRADIVIRGELNKRQEFFDQHKVPGILEYVKKRAKNPELPPLPELFVIIDEFGEFIVDNRDFLKLFSKITKVGRSMGVHLMLASQFIDQTVVGDIQNNLTFGTSLAVNSSTASRFVIGSDAAINLQSGQGHAYLRRSGKDSGLALIQGFPVNAPYIPSAAPTVDIGVSGADVDETTGTDNDVIPFNSISTTTTVIDTDGTVVTVDEPAVNPDHYAEEREALLEALIQYQDIQPRTLWQPTLTAPISFHGATLPIADNSGLRIRIGDLDDPYNHQRVPYTIRPEGAGAHIRVVGARGTGKSTTLQTIIASAAQTYAPTQVQFYLIDSGTKLQEMENYPNVGGRASINDDEMIDRIIAEFTRIVSLRTDEFERRRVANYAAYAASKIDEPVPGDHYGEMFLVIDGVNDLLDVRQEGIGGTIANQRTAALTKIAAAGGSRGIHLVISGEMESNKITFYNQFALWILHPSGNPSEFTTAIRDRDIRTKYATIPDGQPGRVLEPTVGYHARIYVPQLDPIEPIPGSDPIAYDPKADYGDGIRALGERLAAQYVIPTDDGGEIEVRAPKIITVPEQLEWATVWPIYQQSTLAVGAPRALPLGAAADDLSLVMLPTDDGRAKSHMMIVGDPGSGKTNVVRSLLRSIIEQYTPAEAQIYLFDPGFTMMNESAMISAFGMLARYENQPARIQEAAEDIAEIIAKRQPDLEVVGPQEIAEGTWYTGPKIFVFIDPATTLTSTGSWDSAPTDALNTAIAAQQALGMSMGLQVFATETTNQYMTRRNGSAFYKALISSSADILLLSGTSTEPVAGSYSSADGKIMFARRRPGLGQLYSPSSNSGHPIVQTSFHPPFDPPAQES</sequence>
<feature type="binding site" evidence="3">
    <location>
        <begin position="1195"/>
        <end position="1202"/>
    </location>
    <ligand>
        <name>ATP</name>
        <dbReference type="ChEBI" id="CHEBI:30616"/>
    </ligand>
</feature>
<evidence type="ECO:0000256" key="1">
    <source>
        <dbReference type="ARBA" id="ARBA00022741"/>
    </source>
</evidence>
<evidence type="ECO:0000256" key="5">
    <source>
        <dbReference type="SAM" id="Phobius"/>
    </source>
</evidence>
<evidence type="ECO:0000256" key="3">
    <source>
        <dbReference type="PROSITE-ProRule" id="PRU00289"/>
    </source>
</evidence>
<evidence type="ECO:0000313" key="8">
    <source>
        <dbReference type="Proteomes" id="UP001589587"/>
    </source>
</evidence>
<evidence type="ECO:0000313" key="7">
    <source>
        <dbReference type="EMBL" id="MFB9785345.1"/>
    </source>
</evidence>
<keyword evidence="8" id="KW-1185">Reference proteome</keyword>
<gene>
    <name evidence="7" type="ORF">ACFFQ6_37210</name>
</gene>
<feature type="domain" description="FtsK" evidence="6">
    <location>
        <begin position="484"/>
        <end position="687"/>
    </location>
</feature>
<dbReference type="Pfam" id="PF01580">
    <property type="entry name" value="FtsK_SpoIIIE"/>
    <property type="match status" value="3"/>
</dbReference>
<dbReference type="InterPro" id="IPR027417">
    <property type="entry name" value="P-loop_NTPase"/>
</dbReference>
<dbReference type="PROSITE" id="PS50901">
    <property type="entry name" value="FTSK"/>
    <property type="match status" value="3"/>
</dbReference>
<feature type="region of interest" description="Disordered" evidence="4">
    <location>
        <begin position="1399"/>
        <end position="1424"/>
    </location>
</feature>
<dbReference type="Gene3D" id="3.40.50.300">
    <property type="entry name" value="P-loop containing nucleotide triphosphate hydrolases"/>
    <property type="match status" value="4"/>
</dbReference>
<dbReference type="RefSeq" id="WP_378377503.1">
    <property type="nucleotide sequence ID" value="NZ_JBHMAS010000108.1"/>
</dbReference>
<proteinExistence type="predicted"/>
<feature type="domain" description="FtsK" evidence="6">
    <location>
        <begin position="846"/>
        <end position="1046"/>
    </location>
</feature>
<organism evidence="7 8">
    <name type="scientific">Rhodococcus baikonurensis</name>
    <dbReference type="NCBI Taxonomy" id="172041"/>
    <lineage>
        <taxon>Bacteria</taxon>
        <taxon>Bacillati</taxon>
        <taxon>Actinomycetota</taxon>
        <taxon>Actinomycetes</taxon>
        <taxon>Mycobacteriales</taxon>
        <taxon>Nocardiaceae</taxon>
        <taxon>Rhodococcus</taxon>
        <taxon>Rhodococcus erythropolis group</taxon>
    </lineage>
</organism>
<keyword evidence="5" id="KW-0472">Membrane</keyword>
<dbReference type="InterPro" id="IPR050206">
    <property type="entry name" value="FtsK/SpoIIIE/SftA"/>
</dbReference>
<dbReference type="InterPro" id="IPR002543">
    <property type="entry name" value="FtsK_dom"/>
</dbReference>
<dbReference type="InterPro" id="IPR003593">
    <property type="entry name" value="AAA+_ATPase"/>
</dbReference>
<feature type="compositionally biased region" description="Polar residues" evidence="4">
    <location>
        <begin position="1399"/>
        <end position="1413"/>
    </location>
</feature>
<name>A0ABV5XS88_9NOCA</name>
<feature type="domain" description="FtsK" evidence="6">
    <location>
        <begin position="1175"/>
        <end position="1372"/>
    </location>
</feature>
<dbReference type="SMART" id="SM00382">
    <property type="entry name" value="AAA"/>
    <property type="match status" value="3"/>
</dbReference>
<feature type="binding site" evidence="3">
    <location>
        <begin position="866"/>
        <end position="873"/>
    </location>
    <ligand>
        <name>ATP</name>
        <dbReference type="ChEBI" id="CHEBI:30616"/>
    </ligand>
</feature>
<dbReference type="EMBL" id="JBHMAS010000108">
    <property type="protein sequence ID" value="MFB9785345.1"/>
    <property type="molecule type" value="Genomic_DNA"/>
</dbReference>
<feature type="region of interest" description="Disordered" evidence="4">
    <location>
        <begin position="1"/>
        <end position="32"/>
    </location>
</feature>
<evidence type="ECO:0000256" key="4">
    <source>
        <dbReference type="SAM" id="MobiDB-lite"/>
    </source>
</evidence>
<evidence type="ECO:0000256" key="2">
    <source>
        <dbReference type="ARBA" id="ARBA00022840"/>
    </source>
</evidence>
<feature type="transmembrane region" description="Helical" evidence="5">
    <location>
        <begin position="37"/>
        <end position="59"/>
    </location>
</feature>
<keyword evidence="5" id="KW-0812">Transmembrane</keyword>
<dbReference type="Proteomes" id="UP001589587">
    <property type="component" value="Unassembled WGS sequence"/>
</dbReference>